<feature type="transmembrane region" description="Helical" evidence="8">
    <location>
        <begin position="213"/>
        <end position="236"/>
    </location>
</feature>
<keyword evidence="4" id="KW-1003">Cell membrane</keyword>
<dbReference type="Proteomes" id="UP000233276">
    <property type="component" value="Chromosome"/>
</dbReference>
<evidence type="ECO:0000256" key="1">
    <source>
        <dbReference type="ARBA" id="ARBA00004651"/>
    </source>
</evidence>
<dbReference type="AlphaFoldDB" id="A0A2K9DC19"/>
<dbReference type="Gene3D" id="1.10.3470.10">
    <property type="entry name" value="ABC transporter involved in vitamin B12 uptake, BtuC"/>
    <property type="match status" value="1"/>
</dbReference>
<evidence type="ECO:0000256" key="2">
    <source>
        <dbReference type="ARBA" id="ARBA00007935"/>
    </source>
</evidence>
<reference evidence="9 10" key="1">
    <citation type="submission" date="2017-12" db="EMBL/GenBank/DDBJ databases">
        <title>Isolation and characterization of estrogens degradatiion strain Microbacterium hominis SJTG1.</title>
        <authorList>
            <person name="Xiong W."/>
            <person name="Yin C."/>
            <person name="Zheng D."/>
            <person name="Liang R."/>
        </authorList>
    </citation>
    <scope>NUCLEOTIDE SEQUENCE [LARGE SCALE GENOMIC DNA]</scope>
    <source>
        <strain evidence="9 10">SJTG1</strain>
    </source>
</reference>
<dbReference type="PANTHER" id="PTHR30472:SF24">
    <property type="entry name" value="FERRIC ENTEROBACTIN TRANSPORT SYSTEM PERMEASE PROTEIN FEPG"/>
    <property type="match status" value="1"/>
</dbReference>
<feature type="transmembrane region" description="Helical" evidence="8">
    <location>
        <begin position="301"/>
        <end position="318"/>
    </location>
</feature>
<feature type="transmembrane region" description="Helical" evidence="8">
    <location>
        <begin position="143"/>
        <end position="164"/>
    </location>
</feature>
<evidence type="ECO:0000313" key="9">
    <source>
        <dbReference type="EMBL" id="AUG31140.1"/>
    </source>
</evidence>
<dbReference type="CDD" id="cd06550">
    <property type="entry name" value="TM_ABC_iron-siderophores_like"/>
    <property type="match status" value="1"/>
</dbReference>
<dbReference type="KEGG" id="mhos:CXR34_07265"/>
<dbReference type="InterPro" id="IPR000522">
    <property type="entry name" value="ABC_transptr_permease_BtuC"/>
</dbReference>
<evidence type="ECO:0000256" key="8">
    <source>
        <dbReference type="SAM" id="Phobius"/>
    </source>
</evidence>
<dbReference type="GO" id="GO:0005886">
    <property type="term" value="C:plasma membrane"/>
    <property type="evidence" value="ECO:0007669"/>
    <property type="project" value="UniProtKB-SubCell"/>
</dbReference>
<protein>
    <submittedName>
        <fullName evidence="9">Iron ABC transporter permease</fullName>
    </submittedName>
</protein>
<feature type="transmembrane region" description="Helical" evidence="8">
    <location>
        <begin position="325"/>
        <end position="346"/>
    </location>
</feature>
<keyword evidence="6 8" id="KW-1133">Transmembrane helix</keyword>
<feature type="transmembrane region" description="Helical" evidence="8">
    <location>
        <begin position="89"/>
        <end position="107"/>
    </location>
</feature>
<keyword evidence="3" id="KW-0813">Transport</keyword>
<feature type="transmembrane region" description="Helical" evidence="8">
    <location>
        <begin position="171"/>
        <end position="193"/>
    </location>
</feature>
<dbReference type="EMBL" id="CP025299">
    <property type="protein sequence ID" value="AUG31140.1"/>
    <property type="molecule type" value="Genomic_DNA"/>
</dbReference>
<accession>A0A2K9DC19</accession>
<keyword evidence="7 8" id="KW-0472">Membrane</keyword>
<comment type="subcellular location">
    <subcellularLocation>
        <location evidence="1">Cell membrane</location>
        <topology evidence="1">Multi-pass membrane protein</topology>
    </subcellularLocation>
</comment>
<dbReference type="RefSeq" id="WP_101307205.1">
    <property type="nucleotide sequence ID" value="NZ_CP025299.1"/>
</dbReference>
<proteinExistence type="inferred from homology"/>
<evidence type="ECO:0000256" key="4">
    <source>
        <dbReference type="ARBA" id="ARBA00022475"/>
    </source>
</evidence>
<feature type="transmembrane region" description="Helical" evidence="8">
    <location>
        <begin position="35"/>
        <end position="55"/>
    </location>
</feature>
<feature type="transmembrane region" description="Helical" evidence="8">
    <location>
        <begin position="119"/>
        <end position="137"/>
    </location>
</feature>
<dbReference type="PANTHER" id="PTHR30472">
    <property type="entry name" value="FERRIC ENTEROBACTIN TRANSPORT SYSTEM PERMEASE PROTEIN"/>
    <property type="match status" value="1"/>
</dbReference>
<evidence type="ECO:0000313" key="10">
    <source>
        <dbReference type="Proteomes" id="UP000233276"/>
    </source>
</evidence>
<evidence type="ECO:0000256" key="6">
    <source>
        <dbReference type="ARBA" id="ARBA00022989"/>
    </source>
</evidence>
<evidence type="ECO:0000256" key="7">
    <source>
        <dbReference type="ARBA" id="ARBA00023136"/>
    </source>
</evidence>
<dbReference type="Pfam" id="PF01032">
    <property type="entry name" value="FecCD"/>
    <property type="match status" value="1"/>
</dbReference>
<evidence type="ECO:0000256" key="5">
    <source>
        <dbReference type="ARBA" id="ARBA00022692"/>
    </source>
</evidence>
<dbReference type="GO" id="GO:0022857">
    <property type="term" value="F:transmembrane transporter activity"/>
    <property type="evidence" value="ECO:0007669"/>
    <property type="project" value="InterPro"/>
</dbReference>
<organism evidence="9 10">
    <name type="scientific">Microbacterium hominis</name>
    <dbReference type="NCBI Taxonomy" id="162426"/>
    <lineage>
        <taxon>Bacteria</taxon>
        <taxon>Bacillati</taxon>
        <taxon>Actinomycetota</taxon>
        <taxon>Actinomycetes</taxon>
        <taxon>Micrococcales</taxon>
        <taxon>Microbacteriaceae</taxon>
        <taxon>Microbacterium</taxon>
    </lineage>
</organism>
<feature type="transmembrane region" description="Helical" evidence="8">
    <location>
        <begin position="264"/>
        <end position="289"/>
    </location>
</feature>
<comment type="similarity">
    <text evidence="2">Belongs to the binding-protein-dependent transport system permease family. FecCD subfamily.</text>
</comment>
<dbReference type="GO" id="GO:0033214">
    <property type="term" value="P:siderophore-iron import into cell"/>
    <property type="evidence" value="ECO:0007669"/>
    <property type="project" value="TreeGrafter"/>
</dbReference>
<dbReference type="InterPro" id="IPR037294">
    <property type="entry name" value="ABC_BtuC-like"/>
</dbReference>
<dbReference type="SUPFAM" id="SSF81345">
    <property type="entry name" value="ABC transporter involved in vitamin B12 uptake, BtuC"/>
    <property type="match status" value="1"/>
</dbReference>
<sequence>MARPRDAATATIDRGYRRLAIGRGARRRHLRLRSVVVAAGLGVVIVAAAVVALGLGSYPLSPAAVVDVIGGGGLPLDRTVVFEWRLPRTLAAILLGAYLAVAGTLFQTVTGNPLASPDILGLSNGAFTGMLLTVVFVSTSWPALTAGAVAGGLVTAAAIAVLGGRVRQQGFGLIVIGIGVAAMLASANTWMLLQVELETAMFASAWGAGTLNGVTGAAVAGAALCGIPLLIALGALAPRLRQLDLGDDVAVTTGARPMRARRGALLIGVLLVSIATAVIGPIAFIALAAPQIARRLARTPFLSLTLSAFVGAALLLASDMIAQHALPVALPAGVVTVSVGGLYLVFTLVQEIRRRV</sequence>
<evidence type="ECO:0000256" key="3">
    <source>
        <dbReference type="ARBA" id="ARBA00022448"/>
    </source>
</evidence>
<name>A0A2K9DC19_9MICO</name>
<gene>
    <name evidence="9" type="ORF">CXR34_07265</name>
</gene>
<keyword evidence="5 8" id="KW-0812">Transmembrane</keyword>